<accession>A0A383C2T5</accession>
<dbReference type="AlphaFoldDB" id="A0A383C2T5"/>
<evidence type="ECO:0000313" key="1">
    <source>
        <dbReference type="EMBL" id="SVE25948.1"/>
    </source>
</evidence>
<feature type="non-terminal residue" evidence="1">
    <location>
        <position position="111"/>
    </location>
</feature>
<dbReference type="EMBL" id="UINC01204978">
    <property type="protein sequence ID" value="SVE25948.1"/>
    <property type="molecule type" value="Genomic_DNA"/>
</dbReference>
<sequence>MADSSFNSQEEAKVRLEASGSSGLFEGYSGIDLFVYKIPKPIDFLKKQKNLHRPTVKGNFSGEGLQNVFNYLWDVGYKKSRLVWQRILSVNTRKQLTEKLPELKQLPPYSY</sequence>
<organism evidence="1">
    <name type="scientific">marine metagenome</name>
    <dbReference type="NCBI Taxonomy" id="408172"/>
    <lineage>
        <taxon>unclassified sequences</taxon>
        <taxon>metagenomes</taxon>
        <taxon>ecological metagenomes</taxon>
    </lineage>
</organism>
<protein>
    <submittedName>
        <fullName evidence="1">Uncharacterized protein</fullName>
    </submittedName>
</protein>
<gene>
    <name evidence="1" type="ORF">METZ01_LOCUS478802</name>
</gene>
<name>A0A383C2T5_9ZZZZ</name>
<proteinExistence type="predicted"/>
<reference evidence="1" key="1">
    <citation type="submission" date="2018-05" db="EMBL/GenBank/DDBJ databases">
        <authorList>
            <person name="Lanie J.A."/>
            <person name="Ng W.-L."/>
            <person name="Kazmierczak K.M."/>
            <person name="Andrzejewski T.M."/>
            <person name="Davidsen T.M."/>
            <person name="Wayne K.J."/>
            <person name="Tettelin H."/>
            <person name="Glass J.I."/>
            <person name="Rusch D."/>
            <person name="Podicherti R."/>
            <person name="Tsui H.-C.T."/>
            <person name="Winkler M.E."/>
        </authorList>
    </citation>
    <scope>NUCLEOTIDE SEQUENCE</scope>
</reference>